<dbReference type="AlphaFoldDB" id="A0A1F6CC17"/>
<dbReference type="InterPro" id="IPR014820">
    <property type="entry name" value="PriCT_1"/>
</dbReference>
<evidence type="ECO:0000256" key="1">
    <source>
        <dbReference type="SAM" id="MobiDB-lite"/>
    </source>
</evidence>
<dbReference type="Proteomes" id="UP000178606">
    <property type="component" value="Unassembled WGS sequence"/>
</dbReference>
<sequence>MDISTQAFFEALYPDGLGGAFLEIRKLPSRHQVFASTIEKAVSAAQDATQNVYFGVGLRRDRVGTEEAVTRVTALWADVDWKDYEGDPKLAAAVIQAFDLQPSIIVRSGGGYHPYWPLKEPEEVTPENRPRLRGYMLGVARAIGGDEACRDLSRILRVPGTLNLKDPKNPRPVVVTKWELEKRFNLSDFDPYFVEDAPAPGGNGKAQVAPPVGETIPDGQRSVTLTSLGGTMRRRGMDEQAIFAALSVENQAKCNPPLPESEVRGIARSVSRYEPAAPATEKNEKRSCSPIREQEHEYRSVTLKPRGAVDLIRDTPEVAWLVDGILPVSRSLMLTGDAGSGKSWVALDLALSVDRGRPWLGRFQTRQGRVLVCDEENGDPTVRQRVMQALRGEGQPEDGSACGVQFLSMAGLDLSDASIVAAMEVVLSGEHFDLLIVDTLSACHHADENDASGMRPVLDVLKRWMTTYGTAICLLHHRRKPAAGWDDSQHAYRGSSALKAFVDGHLDLTPVKDAKGCANIRHVKARVRGPVDPFGIEVVDLPNGGTVVRATDHQKSDVQTKLDEAETFILSLVESEERVSRQDVLKKGQEAGHARATLDTARALLVDAGQIEVEKVGRETFLKRYYCSVPLIGEHDRQKGSGGIEDTVFEEVKL</sequence>
<feature type="region of interest" description="Disordered" evidence="1">
    <location>
        <begin position="201"/>
        <end position="222"/>
    </location>
</feature>
<dbReference type="Pfam" id="PF13481">
    <property type="entry name" value="AAA_25"/>
    <property type="match status" value="1"/>
</dbReference>
<proteinExistence type="predicted"/>
<feature type="domain" description="Primase C-terminal 1" evidence="2">
    <location>
        <begin position="210"/>
        <end position="276"/>
    </location>
</feature>
<dbReference type="Gene3D" id="3.40.50.300">
    <property type="entry name" value="P-loop containing nucleotide triphosphate hydrolases"/>
    <property type="match status" value="1"/>
</dbReference>
<evidence type="ECO:0000313" key="4">
    <source>
        <dbReference type="Proteomes" id="UP000178606"/>
    </source>
</evidence>
<dbReference type="EMBL" id="MFKF01000288">
    <property type="protein sequence ID" value="OGG46693.1"/>
    <property type="molecule type" value="Genomic_DNA"/>
</dbReference>
<comment type="caution">
    <text evidence="3">The sequence shown here is derived from an EMBL/GenBank/DDBJ whole genome shotgun (WGS) entry which is preliminary data.</text>
</comment>
<dbReference type="Pfam" id="PF08708">
    <property type="entry name" value="PriCT_1"/>
    <property type="match status" value="1"/>
</dbReference>
<protein>
    <recommendedName>
        <fullName evidence="2">Primase C-terminal 1 domain-containing protein</fullName>
    </recommendedName>
</protein>
<evidence type="ECO:0000259" key="2">
    <source>
        <dbReference type="SMART" id="SM00942"/>
    </source>
</evidence>
<dbReference type="SUPFAM" id="SSF52540">
    <property type="entry name" value="P-loop containing nucleoside triphosphate hydrolases"/>
    <property type="match status" value="1"/>
</dbReference>
<dbReference type="InterPro" id="IPR027417">
    <property type="entry name" value="P-loop_NTPase"/>
</dbReference>
<dbReference type="SMART" id="SM00942">
    <property type="entry name" value="PriCT_1"/>
    <property type="match status" value="1"/>
</dbReference>
<name>A0A1F6CC17_HANXR</name>
<evidence type="ECO:0000313" key="3">
    <source>
        <dbReference type="EMBL" id="OGG46693.1"/>
    </source>
</evidence>
<gene>
    <name evidence="3" type="ORF">A3F84_25160</name>
</gene>
<feature type="region of interest" description="Disordered" evidence="1">
    <location>
        <begin position="272"/>
        <end position="293"/>
    </location>
</feature>
<reference evidence="3 4" key="1">
    <citation type="journal article" date="2016" name="Nat. Commun.">
        <title>Thousands of microbial genomes shed light on interconnected biogeochemical processes in an aquifer system.</title>
        <authorList>
            <person name="Anantharaman K."/>
            <person name="Brown C.T."/>
            <person name="Hug L.A."/>
            <person name="Sharon I."/>
            <person name="Castelle C.J."/>
            <person name="Probst A.J."/>
            <person name="Thomas B.C."/>
            <person name="Singh A."/>
            <person name="Wilkins M.J."/>
            <person name="Karaoz U."/>
            <person name="Brodie E.L."/>
            <person name="Williams K.H."/>
            <person name="Hubbard S.S."/>
            <person name="Banfield J.F."/>
        </authorList>
    </citation>
    <scope>NUCLEOTIDE SEQUENCE [LARGE SCALE GENOMIC DNA]</scope>
    <source>
        <strain evidence="4">RIFCSPLOWO2_12_FULL_64_10</strain>
    </source>
</reference>
<organism evidence="3 4">
    <name type="scientific">Handelsmanbacteria sp. (strain RIFCSPLOWO2_12_FULL_64_10)</name>
    <dbReference type="NCBI Taxonomy" id="1817868"/>
    <lineage>
        <taxon>Bacteria</taxon>
        <taxon>Candidatus Handelsmaniibacteriota</taxon>
    </lineage>
</organism>
<feature type="compositionally biased region" description="Basic and acidic residues" evidence="1">
    <location>
        <begin position="281"/>
        <end position="293"/>
    </location>
</feature>
<accession>A0A1F6CC17</accession>